<feature type="transmembrane region" description="Helical" evidence="8">
    <location>
        <begin position="214"/>
        <end position="232"/>
    </location>
</feature>
<evidence type="ECO:0000256" key="4">
    <source>
        <dbReference type="ARBA" id="ARBA00022544"/>
    </source>
</evidence>
<reference evidence="9 10" key="1">
    <citation type="submission" date="2010-07" db="EMBL/GenBank/DDBJ databases">
        <title>The draft genome of Paenibacillus curdlanolyticus YK9.</title>
        <authorList>
            <consortium name="US DOE Joint Genome Institute (JGI-PGF)"/>
            <person name="Lucas S."/>
            <person name="Copeland A."/>
            <person name="Lapidus A."/>
            <person name="Cheng J.-F."/>
            <person name="Bruce D."/>
            <person name="Goodwin L."/>
            <person name="Pitluck S."/>
            <person name="Land M.L."/>
            <person name="Hauser L."/>
            <person name="Chang Y.-J."/>
            <person name="Jeffries C."/>
            <person name="Anderson I.J."/>
            <person name="Johnson E."/>
            <person name="Loganathan U."/>
            <person name="Mulhopadhyay B."/>
            <person name="Kyrpides N."/>
            <person name="Woyke T.J."/>
        </authorList>
    </citation>
    <scope>NUCLEOTIDE SEQUENCE [LARGE SCALE GENOMIC DNA]</scope>
    <source>
        <strain evidence="9 10">YK9</strain>
    </source>
</reference>
<feature type="transmembrane region" description="Helical" evidence="8">
    <location>
        <begin position="111"/>
        <end position="129"/>
    </location>
</feature>
<keyword evidence="5 8" id="KW-0812">Transmembrane</keyword>
<keyword evidence="4" id="KW-0309">Germination</keyword>
<keyword evidence="6 8" id="KW-1133">Transmembrane helix</keyword>
<evidence type="ECO:0000256" key="2">
    <source>
        <dbReference type="ARBA" id="ARBA00007998"/>
    </source>
</evidence>
<dbReference type="eggNOG" id="COG3949">
    <property type="taxonomic scope" value="Bacteria"/>
</dbReference>
<feature type="transmembrane region" description="Helical" evidence="8">
    <location>
        <begin position="141"/>
        <end position="160"/>
    </location>
</feature>
<gene>
    <name evidence="9" type="ORF">PaecuDRAFT_0496</name>
</gene>
<dbReference type="GO" id="GO:0009847">
    <property type="term" value="P:spore germination"/>
    <property type="evidence" value="ECO:0007669"/>
    <property type="project" value="InterPro"/>
</dbReference>
<evidence type="ECO:0000313" key="10">
    <source>
        <dbReference type="Proteomes" id="UP000005387"/>
    </source>
</evidence>
<protein>
    <submittedName>
        <fullName evidence="9">Spore germination protein</fullName>
    </submittedName>
</protein>
<evidence type="ECO:0000256" key="3">
    <source>
        <dbReference type="ARBA" id="ARBA00022448"/>
    </source>
</evidence>
<feature type="transmembrane region" description="Helical" evidence="8">
    <location>
        <begin position="297"/>
        <end position="315"/>
    </location>
</feature>
<dbReference type="Pfam" id="PF03845">
    <property type="entry name" value="Spore_permease"/>
    <property type="match status" value="1"/>
</dbReference>
<evidence type="ECO:0000256" key="8">
    <source>
        <dbReference type="SAM" id="Phobius"/>
    </source>
</evidence>
<evidence type="ECO:0000256" key="7">
    <source>
        <dbReference type="ARBA" id="ARBA00023136"/>
    </source>
</evidence>
<feature type="transmembrane region" description="Helical" evidence="8">
    <location>
        <begin position="180"/>
        <end position="202"/>
    </location>
</feature>
<dbReference type="AlphaFoldDB" id="E0I3X1"/>
<feature type="transmembrane region" description="Helical" evidence="8">
    <location>
        <begin position="265"/>
        <end position="290"/>
    </location>
</feature>
<keyword evidence="7 8" id="KW-0472">Membrane</keyword>
<dbReference type="GO" id="GO:0016020">
    <property type="term" value="C:membrane"/>
    <property type="evidence" value="ECO:0007669"/>
    <property type="project" value="UniProtKB-SubCell"/>
</dbReference>
<feature type="transmembrane region" description="Helical" evidence="8">
    <location>
        <begin position="67"/>
        <end position="86"/>
    </location>
</feature>
<accession>E0I3X1</accession>
<dbReference type="PANTHER" id="PTHR34975">
    <property type="entry name" value="SPORE GERMINATION PROTEIN A2"/>
    <property type="match status" value="1"/>
</dbReference>
<dbReference type="Proteomes" id="UP000005387">
    <property type="component" value="Unassembled WGS sequence"/>
</dbReference>
<dbReference type="PANTHER" id="PTHR34975:SF2">
    <property type="entry name" value="SPORE GERMINATION PROTEIN A2"/>
    <property type="match status" value="1"/>
</dbReference>
<comment type="subcellular location">
    <subcellularLocation>
        <location evidence="1">Membrane</location>
        <topology evidence="1">Multi-pass membrane protein</topology>
    </subcellularLocation>
</comment>
<sequence>MERIGSNQLFVGVIMFILGSAPLFELGIKAEQNAWIAMFVGAMAGLALAGMYLFLHQRAPDAGFTELYRLHFGLWLGSGIAFIHGLEQAYEAMRLVRDYGELTALTLLENTPIWLTNLIVCLLAGYTVAKGVEVLFRVIELLFPIAFVSYCALAVMLYINKLPDWHRLFPLVNFSTIVKAAIPDIMVFPYGQIISFLAIWHCVKEKHKVTKTSILAYLSVTLMLVYGNLMIMEVLGPRLSAASAIPLLEVVQLIRMGGFLERLDIVATLLLFLGLYVKLSILFLAAVLLLQPILHCNRAVCAIIVGTLMFVASFWERNQTVHTAIGLHFTLRMVLIFQLVIPIIMLVIGVRRKAKQKLAKKQKPSSEPIY</sequence>
<feature type="transmembrane region" description="Helical" evidence="8">
    <location>
        <begin position="34"/>
        <end position="55"/>
    </location>
</feature>
<dbReference type="STRING" id="717606.PaecuDRAFT_0496"/>
<evidence type="ECO:0000256" key="1">
    <source>
        <dbReference type="ARBA" id="ARBA00004141"/>
    </source>
</evidence>
<name>E0I3X1_9BACL</name>
<evidence type="ECO:0000256" key="5">
    <source>
        <dbReference type="ARBA" id="ARBA00022692"/>
    </source>
</evidence>
<comment type="similarity">
    <text evidence="2">Belongs to the amino acid-polyamine-organocation (APC) superfamily. Spore germination protein (SGP) (TC 2.A.3.9) family.</text>
</comment>
<evidence type="ECO:0000313" key="9">
    <source>
        <dbReference type="EMBL" id="EFM12985.1"/>
    </source>
</evidence>
<dbReference type="RefSeq" id="WP_006036513.1">
    <property type="nucleotide sequence ID" value="NZ_AEDD01000001.1"/>
</dbReference>
<keyword evidence="3" id="KW-0813">Transport</keyword>
<evidence type="ECO:0000256" key="6">
    <source>
        <dbReference type="ARBA" id="ARBA00022989"/>
    </source>
</evidence>
<feature type="transmembrane region" description="Helical" evidence="8">
    <location>
        <begin position="9"/>
        <end position="28"/>
    </location>
</feature>
<dbReference type="EMBL" id="AEDD01000001">
    <property type="protein sequence ID" value="EFM12985.1"/>
    <property type="molecule type" value="Genomic_DNA"/>
</dbReference>
<organism evidence="9 10">
    <name type="scientific">Paenibacillus curdlanolyticus YK9</name>
    <dbReference type="NCBI Taxonomy" id="717606"/>
    <lineage>
        <taxon>Bacteria</taxon>
        <taxon>Bacillati</taxon>
        <taxon>Bacillota</taxon>
        <taxon>Bacilli</taxon>
        <taxon>Bacillales</taxon>
        <taxon>Paenibacillaceae</taxon>
        <taxon>Paenibacillus</taxon>
    </lineage>
</organism>
<dbReference type="OrthoDB" id="2840438at2"/>
<dbReference type="NCBIfam" id="TIGR00912">
    <property type="entry name" value="2A0309"/>
    <property type="match status" value="1"/>
</dbReference>
<proteinExistence type="inferred from homology"/>
<feature type="transmembrane region" description="Helical" evidence="8">
    <location>
        <begin position="327"/>
        <end position="350"/>
    </location>
</feature>
<keyword evidence="10" id="KW-1185">Reference proteome</keyword>
<dbReference type="InterPro" id="IPR004761">
    <property type="entry name" value="Spore_GerAB"/>
</dbReference>